<dbReference type="AlphaFoldDB" id="A0A849HVR9"/>
<protein>
    <submittedName>
        <fullName evidence="4">Glutamyl-tRNA reductase</fullName>
    </submittedName>
</protein>
<feature type="domain" description="DUF6468" evidence="3">
    <location>
        <begin position="34"/>
        <end position="109"/>
    </location>
</feature>
<feature type="transmembrane region" description="Helical" evidence="2">
    <location>
        <begin position="6"/>
        <end position="25"/>
    </location>
</feature>
<dbReference type="RefSeq" id="WP_171217073.1">
    <property type="nucleotide sequence ID" value="NZ_JABEPP010000001.1"/>
</dbReference>
<sequence length="156" mass="16291">MSGFLVVTADLLVGILLVATIVSSVRLSRRISGLKADEAAMRATIGELVAATEAAERAVSGLRKTLAECDEELADRIRTAQRQGQELARAIAAGEKVMGGLERVFDATRRALHASPPPTASVPAEEPRPGGPLQAALAAAQAVAERSARRLESRAA</sequence>
<evidence type="ECO:0000259" key="3">
    <source>
        <dbReference type="Pfam" id="PF20072"/>
    </source>
</evidence>
<keyword evidence="2" id="KW-0812">Transmembrane</keyword>
<accession>A0A849HVR9</accession>
<keyword evidence="2" id="KW-0472">Membrane</keyword>
<gene>
    <name evidence="4" type="ORF">HJG44_04390</name>
</gene>
<organism evidence="4 5">
    <name type="scientific">Enterovirga aerilata</name>
    <dbReference type="NCBI Taxonomy" id="2730920"/>
    <lineage>
        <taxon>Bacteria</taxon>
        <taxon>Pseudomonadati</taxon>
        <taxon>Pseudomonadota</taxon>
        <taxon>Alphaproteobacteria</taxon>
        <taxon>Hyphomicrobiales</taxon>
        <taxon>Methylobacteriaceae</taxon>
        <taxon>Enterovirga</taxon>
    </lineage>
</organism>
<proteinExistence type="predicted"/>
<keyword evidence="5" id="KW-1185">Reference proteome</keyword>
<feature type="region of interest" description="Disordered" evidence="1">
    <location>
        <begin position="112"/>
        <end position="139"/>
    </location>
</feature>
<dbReference type="EMBL" id="JABEPP010000001">
    <property type="protein sequence ID" value="NNM71636.1"/>
    <property type="molecule type" value="Genomic_DNA"/>
</dbReference>
<comment type="caution">
    <text evidence="4">The sequence shown here is derived from an EMBL/GenBank/DDBJ whole genome shotgun (WGS) entry which is preliminary data.</text>
</comment>
<evidence type="ECO:0000313" key="5">
    <source>
        <dbReference type="Proteomes" id="UP000564885"/>
    </source>
</evidence>
<evidence type="ECO:0000313" key="4">
    <source>
        <dbReference type="EMBL" id="NNM71636.1"/>
    </source>
</evidence>
<keyword evidence="2" id="KW-1133">Transmembrane helix</keyword>
<dbReference type="Pfam" id="PF20072">
    <property type="entry name" value="DUF6468"/>
    <property type="match status" value="1"/>
</dbReference>
<name>A0A849HVR9_9HYPH</name>
<evidence type="ECO:0000256" key="2">
    <source>
        <dbReference type="SAM" id="Phobius"/>
    </source>
</evidence>
<evidence type="ECO:0000256" key="1">
    <source>
        <dbReference type="SAM" id="MobiDB-lite"/>
    </source>
</evidence>
<dbReference type="InterPro" id="IPR045531">
    <property type="entry name" value="DUF6468"/>
</dbReference>
<reference evidence="4 5" key="1">
    <citation type="submission" date="2020-04" db="EMBL/GenBank/DDBJ databases">
        <title>Enterovirga sp. isolate from soil.</title>
        <authorList>
            <person name="Chea S."/>
            <person name="Kim D.-U."/>
        </authorList>
    </citation>
    <scope>NUCLEOTIDE SEQUENCE [LARGE SCALE GENOMIC DNA]</scope>
    <source>
        <strain evidence="4 5">DB1703</strain>
    </source>
</reference>
<dbReference type="Proteomes" id="UP000564885">
    <property type="component" value="Unassembled WGS sequence"/>
</dbReference>